<accession>A0A2A6FRG3</accession>
<dbReference type="AlphaFoldDB" id="A0A2A6FRG3"/>
<reference evidence="3" key="1">
    <citation type="submission" date="2017-03" db="EMBL/GenBank/DDBJ databases">
        <authorList>
            <person name="Lund M.B."/>
        </authorList>
    </citation>
    <scope>NUCLEOTIDE SEQUENCE [LARGE SCALE GENOMIC DNA]</scope>
</reference>
<evidence type="ECO:0000313" key="2">
    <source>
        <dbReference type="EMBL" id="PDQ35003.1"/>
    </source>
</evidence>
<keyword evidence="1" id="KW-0812">Transmembrane</keyword>
<dbReference type="EMBL" id="NAEP01000042">
    <property type="protein sequence ID" value="PDQ35003.1"/>
    <property type="molecule type" value="Genomic_DNA"/>
</dbReference>
<gene>
    <name evidence="2" type="ORF">B5766_08430</name>
</gene>
<proteinExistence type="predicted"/>
<organism evidence="2 3">
    <name type="scientific">Candidatus Lumbricidiphila eiseniae</name>
    <dbReference type="NCBI Taxonomy" id="1969409"/>
    <lineage>
        <taxon>Bacteria</taxon>
        <taxon>Bacillati</taxon>
        <taxon>Actinomycetota</taxon>
        <taxon>Actinomycetes</taxon>
        <taxon>Micrococcales</taxon>
        <taxon>Microbacteriaceae</taxon>
        <taxon>Candidatus Lumbricidiphila</taxon>
    </lineage>
</organism>
<evidence type="ECO:0000313" key="3">
    <source>
        <dbReference type="Proteomes" id="UP000219994"/>
    </source>
</evidence>
<dbReference type="Proteomes" id="UP000219994">
    <property type="component" value="Unassembled WGS sequence"/>
</dbReference>
<name>A0A2A6FRG3_9MICO</name>
<comment type="caution">
    <text evidence="2">The sequence shown here is derived from an EMBL/GenBank/DDBJ whole genome shotgun (WGS) entry which is preliminary data.</text>
</comment>
<keyword evidence="1" id="KW-0472">Membrane</keyword>
<sequence>MHDSSTTSAQKLNRLVRPAAWPWLLLTTVVATILTSGFTGFTNGFTSFTNGFTSFTNELVSFTSKFTIPPNELTIFTNDLTRVPLIVLAVGLAFTITFGVLRAFRRVNLNCEVEGPNANWHSLIRSHWPGVTQLDSVWHVTEQRATQTPYHQKINAGADYIIHRQRVKVALSPHARVKSNLGLPTFIDGKHSISFLPDRILVRSGSSWSYHDYSDLRLSCHRQRVTEPGTGPDNSQRVGKTWQYANKNGGPDGRFKNNRELSVVLYGEVKLITPTGFCWILQLSRPETAATMTTILQAHPSLKTVTR</sequence>
<evidence type="ECO:0000256" key="1">
    <source>
        <dbReference type="SAM" id="Phobius"/>
    </source>
</evidence>
<feature type="transmembrane region" description="Helical" evidence="1">
    <location>
        <begin position="21"/>
        <end position="41"/>
    </location>
</feature>
<keyword evidence="1" id="KW-1133">Transmembrane helix</keyword>
<feature type="transmembrane region" description="Helical" evidence="1">
    <location>
        <begin position="83"/>
        <end position="101"/>
    </location>
</feature>
<protein>
    <submittedName>
        <fullName evidence="2">Uncharacterized protein</fullName>
    </submittedName>
</protein>